<evidence type="ECO:0000256" key="3">
    <source>
        <dbReference type="ARBA" id="ARBA00012438"/>
    </source>
</evidence>
<dbReference type="InterPro" id="IPR036890">
    <property type="entry name" value="HATPase_C_sf"/>
</dbReference>
<comment type="subcellular location">
    <subcellularLocation>
        <location evidence="2">Membrane</location>
    </subcellularLocation>
</comment>
<dbReference type="InterPro" id="IPR007892">
    <property type="entry name" value="CHASE4"/>
</dbReference>
<protein>
    <recommendedName>
        <fullName evidence="3">histidine kinase</fullName>
        <ecNumber evidence="3">2.7.13.3</ecNumber>
    </recommendedName>
</protein>
<dbReference type="GO" id="GO:0005524">
    <property type="term" value="F:ATP binding"/>
    <property type="evidence" value="ECO:0007669"/>
    <property type="project" value="UniProtKB-KW"/>
</dbReference>
<dbReference type="SUPFAM" id="SSF158472">
    <property type="entry name" value="HAMP domain-like"/>
    <property type="match status" value="1"/>
</dbReference>
<dbReference type="KEGG" id="htq:FRZ44_08850"/>
<evidence type="ECO:0000256" key="5">
    <source>
        <dbReference type="ARBA" id="ARBA00022679"/>
    </source>
</evidence>
<feature type="transmembrane region" description="Helical" evidence="9">
    <location>
        <begin position="281"/>
        <end position="303"/>
    </location>
</feature>
<dbReference type="Proteomes" id="UP000326202">
    <property type="component" value="Chromosome"/>
</dbReference>
<evidence type="ECO:0000256" key="8">
    <source>
        <dbReference type="ARBA" id="ARBA00022840"/>
    </source>
</evidence>
<dbReference type="CDD" id="cd00075">
    <property type="entry name" value="HATPase"/>
    <property type="match status" value="1"/>
</dbReference>
<keyword evidence="5" id="KW-0808">Transferase</keyword>
<evidence type="ECO:0000259" key="11">
    <source>
        <dbReference type="PROSITE" id="PS50885"/>
    </source>
</evidence>
<proteinExistence type="predicted"/>
<dbReference type="EC" id="2.7.13.3" evidence="3"/>
<gene>
    <name evidence="12" type="ORF">FRZ44_08850</name>
</gene>
<evidence type="ECO:0000313" key="12">
    <source>
        <dbReference type="EMBL" id="QEX15598.1"/>
    </source>
</evidence>
<evidence type="ECO:0000256" key="1">
    <source>
        <dbReference type="ARBA" id="ARBA00000085"/>
    </source>
</evidence>
<dbReference type="SMART" id="SM00304">
    <property type="entry name" value="HAMP"/>
    <property type="match status" value="1"/>
</dbReference>
<dbReference type="InterPro" id="IPR003660">
    <property type="entry name" value="HAMP_dom"/>
</dbReference>
<dbReference type="GO" id="GO:0016020">
    <property type="term" value="C:membrane"/>
    <property type="evidence" value="ECO:0007669"/>
    <property type="project" value="UniProtKB-SubCell"/>
</dbReference>
<evidence type="ECO:0000256" key="4">
    <source>
        <dbReference type="ARBA" id="ARBA00022553"/>
    </source>
</evidence>
<dbReference type="CDD" id="cd06225">
    <property type="entry name" value="HAMP"/>
    <property type="match status" value="1"/>
</dbReference>
<dbReference type="PRINTS" id="PR00344">
    <property type="entry name" value="BCTRLSENSOR"/>
</dbReference>
<sequence>MTLGRQSPNSSLNKRVMLVLGAVLAILLAANGAIFGLVIWPAFVDVEQTAAQKNVNRVADALAGEQQNLERVAHDWSAWDPTYDYVVKPNDEYDRQSFTFDVMRDLNLNLLAIYDTSGKLVRTETYDFDTGKELTVGTFAPAIPADDPLMLHAEDQQVSGILLTEHGPMLLAGYPILQSTREGPVRGTLFMGRFVNKAMVDGLVNQTHVQFDVFQTDQAALPAGLKDISSLLLDDKGDIFKIADSKTLDAFHLLATMRDGAPLMIQVETPRAITGIARTTLSIAGISTLVAGFLLMGMMWHMLTRHIVEPLKKLTAHVLEVGQTGDLTKRLTLDRDDEIGVLAREFDAANSQLDNARRRLLEQSYMSGMAEIAAGVMHNIRNALSPVAVTLWKLSETASEPPPAHLETALTELKSEAPAPERRGKLLEYVETALRKLFAERKRLAEDLKAIGDQNRHIEQILQAHTALSMGVRQAEPVALSKVVEESARLLPARGNADIQVTFGPGLASLPPVLGNPIVLAQLLGNLIMNSAEAIAETGRGTGRITIDGTLDNSGDRPMVRMTVSDDGVGIDKANLTNVFERGFSTKRDKTGGLGLHWSANSVAAMAGRMYAESDGPGKGAQIHVLLPTASQALGVAA</sequence>
<keyword evidence="8" id="KW-0067">ATP-binding</keyword>
<keyword evidence="6" id="KW-0547">Nucleotide-binding</keyword>
<dbReference type="InterPro" id="IPR004358">
    <property type="entry name" value="Sig_transdc_His_kin-like_C"/>
</dbReference>
<dbReference type="RefSeq" id="WP_191908415.1">
    <property type="nucleotide sequence ID" value="NZ_CP042906.1"/>
</dbReference>
<keyword evidence="7" id="KW-0418">Kinase</keyword>
<evidence type="ECO:0000256" key="2">
    <source>
        <dbReference type="ARBA" id="ARBA00004370"/>
    </source>
</evidence>
<dbReference type="PANTHER" id="PTHR44936:SF10">
    <property type="entry name" value="SENSOR PROTEIN RSTB"/>
    <property type="match status" value="1"/>
</dbReference>
<dbReference type="Gene3D" id="6.10.340.10">
    <property type="match status" value="1"/>
</dbReference>
<dbReference type="PROSITE" id="PS50109">
    <property type="entry name" value="HIS_KIN"/>
    <property type="match status" value="1"/>
</dbReference>
<feature type="domain" description="HAMP" evidence="11">
    <location>
        <begin position="305"/>
        <end position="358"/>
    </location>
</feature>
<evidence type="ECO:0000259" key="10">
    <source>
        <dbReference type="PROSITE" id="PS50109"/>
    </source>
</evidence>
<name>A0A5J6MDU7_9PROT</name>
<dbReference type="InterPro" id="IPR003594">
    <property type="entry name" value="HATPase_dom"/>
</dbReference>
<dbReference type="AlphaFoldDB" id="A0A5J6MDU7"/>
<keyword evidence="9" id="KW-0812">Transmembrane</keyword>
<accession>A0A5J6MDU7</accession>
<dbReference type="SUPFAM" id="SSF55874">
    <property type="entry name" value="ATPase domain of HSP90 chaperone/DNA topoisomerase II/histidine kinase"/>
    <property type="match status" value="1"/>
</dbReference>
<dbReference type="PANTHER" id="PTHR44936">
    <property type="entry name" value="SENSOR PROTEIN CREC"/>
    <property type="match status" value="1"/>
</dbReference>
<evidence type="ECO:0000256" key="9">
    <source>
        <dbReference type="SAM" id="Phobius"/>
    </source>
</evidence>
<dbReference type="SMART" id="SM00387">
    <property type="entry name" value="HATPase_c"/>
    <property type="match status" value="1"/>
</dbReference>
<dbReference type="PROSITE" id="PS50885">
    <property type="entry name" value="HAMP"/>
    <property type="match status" value="1"/>
</dbReference>
<dbReference type="InterPro" id="IPR050980">
    <property type="entry name" value="2C_sensor_his_kinase"/>
</dbReference>
<dbReference type="Pfam" id="PF05228">
    <property type="entry name" value="CHASE4"/>
    <property type="match status" value="1"/>
</dbReference>
<dbReference type="Pfam" id="PF02518">
    <property type="entry name" value="HATPase_c"/>
    <property type="match status" value="1"/>
</dbReference>
<keyword evidence="4" id="KW-0597">Phosphoprotein</keyword>
<dbReference type="Pfam" id="PF00672">
    <property type="entry name" value="HAMP"/>
    <property type="match status" value="1"/>
</dbReference>
<evidence type="ECO:0000256" key="6">
    <source>
        <dbReference type="ARBA" id="ARBA00022741"/>
    </source>
</evidence>
<keyword evidence="13" id="KW-1185">Reference proteome</keyword>
<feature type="domain" description="Histidine kinase" evidence="10">
    <location>
        <begin position="375"/>
        <end position="631"/>
    </location>
</feature>
<dbReference type="InterPro" id="IPR005467">
    <property type="entry name" value="His_kinase_dom"/>
</dbReference>
<dbReference type="GO" id="GO:0004673">
    <property type="term" value="F:protein histidine kinase activity"/>
    <property type="evidence" value="ECO:0007669"/>
    <property type="project" value="UniProtKB-EC"/>
</dbReference>
<keyword evidence="9" id="KW-1133">Transmembrane helix</keyword>
<evidence type="ECO:0000313" key="13">
    <source>
        <dbReference type="Proteomes" id="UP000326202"/>
    </source>
</evidence>
<organism evidence="12 13">
    <name type="scientific">Hypericibacter terrae</name>
    <dbReference type="NCBI Taxonomy" id="2602015"/>
    <lineage>
        <taxon>Bacteria</taxon>
        <taxon>Pseudomonadati</taxon>
        <taxon>Pseudomonadota</taxon>
        <taxon>Alphaproteobacteria</taxon>
        <taxon>Rhodospirillales</taxon>
        <taxon>Dongiaceae</taxon>
        <taxon>Hypericibacter</taxon>
    </lineage>
</organism>
<comment type="catalytic activity">
    <reaction evidence="1">
        <text>ATP + protein L-histidine = ADP + protein N-phospho-L-histidine.</text>
        <dbReference type="EC" id="2.7.13.3"/>
    </reaction>
</comment>
<evidence type="ECO:0000256" key="7">
    <source>
        <dbReference type="ARBA" id="ARBA00022777"/>
    </source>
</evidence>
<reference evidence="12 13" key="1">
    <citation type="submission" date="2019-08" db="EMBL/GenBank/DDBJ databases">
        <title>Hyperibacter terrae gen. nov., sp. nov. and Hyperibacter viscosus sp. nov., two new members in the family Rhodospirillaceae isolated from the rhizosphere of Hypericum perforatum.</title>
        <authorList>
            <person name="Noviana Z."/>
        </authorList>
    </citation>
    <scope>NUCLEOTIDE SEQUENCE [LARGE SCALE GENOMIC DNA]</scope>
    <source>
        <strain evidence="12 13">R5913</strain>
    </source>
</reference>
<dbReference type="GO" id="GO:0007165">
    <property type="term" value="P:signal transduction"/>
    <property type="evidence" value="ECO:0007669"/>
    <property type="project" value="InterPro"/>
</dbReference>
<dbReference type="Gene3D" id="3.30.565.10">
    <property type="entry name" value="Histidine kinase-like ATPase, C-terminal domain"/>
    <property type="match status" value="1"/>
</dbReference>
<keyword evidence="9" id="KW-0472">Membrane</keyword>
<dbReference type="EMBL" id="CP042906">
    <property type="protein sequence ID" value="QEX15598.1"/>
    <property type="molecule type" value="Genomic_DNA"/>
</dbReference>